<keyword evidence="3" id="KW-1185">Reference proteome</keyword>
<organism evidence="2 3">
    <name type="scientific">Dothistroma septosporum (strain NZE10 / CBS 128990)</name>
    <name type="common">Red band needle blight fungus</name>
    <name type="synonym">Mycosphaerella pini</name>
    <dbReference type="NCBI Taxonomy" id="675120"/>
    <lineage>
        <taxon>Eukaryota</taxon>
        <taxon>Fungi</taxon>
        <taxon>Dikarya</taxon>
        <taxon>Ascomycota</taxon>
        <taxon>Pezizomycotina</taxon>
        <taxon>Dothideomycetes</taxon>
        <taxon>Dothideomycetidae</taxon>
        <taxon>Mycosphaerellales</taxon>
        <taxon>Mycosphaerellaceae</taxon>
        <taxon>Dothistroma</taxon>
    </lineage>
</organism>
<evidence type="ECO:0000313" key="3">
    <source>
        <dbReference type="Proteomes" id="UP000016933"/>
    </source>
</evidence>
<gene>
    <name evidence="2" type="ORF">DOTSEDRAFT_31483</name>
</gene>
<dbReference type="AlphaFoldDB" id="N1PX20"/>
<dbReference type="HOGENOM" id="CLU_537501_0_0_1"/>
<dbReference type="Proteomes" id="UP000016933">
    <property type="component" value="Unassembled WGS sequence"/>
</dbReference>
<dbReference type="OrthoDB" id="3650720at2759"/>
<protein>
    <submittedName>
        <fullName evidence="2">Uncharacterized protein</fullName>
    </submittedName>
</protein>
<feature type="compositionally biased region" description="Polar residues" evidence="1">
    <location>
        <begin position="26"/>
        <end position="44"/>
    </location>
</feature>
<evidence type="ECO:0000256" key="1">
    <source>
        <dbReference type="SAM" id="MobiDB-lite"/>
    </source>
</evidence>
<reference evidence="3" key="1">
    <citation type="journal article" date="2012" name="PLoS Genet.">
        <title>The genomes of the fungal plant pathogens Cladosporium fulvum and Dothistroma septosporum reveal adaptation to different hosts and lifestyles but also signatures of common ancestry.</title>
        <authorList>
            <person name="de Wit P.J.G.M."/>
            <person name="van der Burgt A."/>
            <person name="Oekmen B."/>
            <person name="Stergiopoulos I."/>
            <person name="Abd-Elsalam K.A."/>
            <person name="Aerts A.L."/>
            <person name="Bahkali A.H."/>
            <person name="Beenen H.G."/>
            <person name="Chettri P."/>
            <person name="Cox M.P."/>
            <person name="Datema E."/>
            <person name="de Vries R.P."/>
            <person name="Dhillon B."/>
            <person name="Ganley A.R."/>
            <person name="Griffiths S.A."/>
            <person name="Guo Y."/>
            <person name="Hamelin R.C."/>
            <person name="Henrissat B."/>
            <person name="Kabir M.S."/>
            <person name="Jashni M.K."/>
            <person name="Kema G."/>
            <person name="Klaubauf S."/>
            <person name="Lapidus A."/>
            <person name="Levasseur A."/>
            <person name="Lindquist E."/>
            <person name="Mehrabi R."/>
            <person name="Ohm R.A."/>
            <person name="Owen T.J."/>
            <person name="Salamov A."/>
            <person name="Schwelm A."/>
            <person name="Schijlen E."/>
            <person name="Sun H."/>
            <person name="van den Burg H.A."/>
            <person name="van Ham R.C.H.J."/>
            <person name="Zhang S."/>
            <person name="Goodwin S.B."/>
            <person name="Grigoriev I.V."/>
            <person name="Collemare J."/>
            <person name="Bradshaw R.E."/>
        </authorList>
    </citation>
    <scope>NUCLEOTIDE SEQUENCE [LARGE SCALE GENOMIC DNA]</scope>
    <source>
        <strain evidence="3">NZE10 / CBS 128990</strain>
    </source>
</reference>
<proteinExistence type="predicted"/>
<sequence>MKSMKPHVNESRVARSNTAPMRRARSYNTLSTLPHLESNTSDPSRLSAEELTVLRIMSCTSASAEMTQVENYQYPDPGVAQQTWVPAYPILSPEFTGAYYGTKVARAVAYPWSVHAIEQAVKRGVEAQLEHAQTSIDAAAMSIRARESPPIGSVSQGPDLEHKVTKTMLPTRSEVTPEDQHGHRLQEIPARGRKGRLVLRYEDNANFVTPSPAITPGRKRKARGDSKEAESTTKRSKVSKVISNIFTSLPAYATQTPVPLPSSQIAPLGVNSDELVQSNKGRAETATGNYGGLLRGRIQVNAQMPLHATLTIQELATFHPHAFQIPEVAKRMICNKITSAEIARIQLEAASEMSDEHLLTLKNRLKYQYSKGGFLACHDKFADGTKYNKKLVDADGAHTDLTADQWRLRSEYTNTRTTKEAFGHVKLEQIYGPVPAANRPMCKGRGRLTQYLEFAEQYDAARPDAKLDTSHWAWIATRVTVQDPQVSAGFTTLDHEVMAGIRAGWRS</sequence>
<reference evidence="2 3" key="2">
    <citation type="journal article" date="2012" name="PLoS Pathog.">
        <title>Diverse lifestyles and strategies of plant pathogenesis encoded in the genomes of eighteen Dothideomycetes fungi.</title>
        <authorList>
            <person name="Ohm R.A."/>
            <person name="Feau N."/>
            <person name="Henrissat B."/>
            <person name="Schoch C.L."/>
            <person name="Horwitz B.A."/>
            <person name="Barry K.W."/>
            <person name="Condon B.J."/>
            <person name="Copeland A.C."/>
            <person name="Dhillon B."/>
            <person name="Glaser F."/>
            <person name="Hesse C.N."/>
            <person name="Kosti I."/>
            <person name="LaButti K."/>
            <person name="Lindquist E.A."/>
            <person name="Lucas S."/>
            <person name="Salamov A.A."/>
            <person name="Bradshaw R.E."/>
            <person name="Ciuffetti L."/>
            <person name="Hamelin R.C."/>
            <person name="Kema G.H.J."/>
            <person name="Lawrence C."/>
            <person name="Scott J.A."/>
            <person name="Spatafora J.W."/>
            <person name="Turgeon B.G."/>
            <person name="de Wit P.J.G.M."/>
            <person name="Zhong S."/>
            <person name="Goodwin S.B."/>
            <person name="Grigoriev I.V."/>
        </authorList>
    </citation>
    <scope>NUCLEOTIDE SEQUENCE [LARGE SCALE GENOMIC DNA]</scope>
    <source>
        <strain evidence="3">NZE10 / CBS 128990</strain>
    </source>
</reference>
<evidence type="ECO:0000313" key="2">
    <source>
        <dbReference type="EMBL" id="EME46960.1"/>
    </source>
</evidence>
<accession>N1PX20</accession>
<dbReference type="EMBL" id="KB446536">
    <property type="protein sequence ID" value="EME46960.1"/>
    <property type="molecule type" value="Genomic_DNA"/>
</dbReference>
<feature type="region of interest" description="Disordered" evidence="1">
    <location>
        <begin position="209"/>
        <end position="235"/>
    </location>
</feature>
<dbReference type="eggNOG" id="ENOG502TAHH">
    <property type="taxonomic scope" value="Eukaryota"/>
</dbReference>
<name>N1PX20_DOTSN</name>
<feature type="compositionally biased region" description="Basic and acidic residues" evidence="1">
    <location>
        <begin position="223"/>
        <end position="233"/>
    </location>
</feature>
<dbReference type="STRING" id="675120.N1PX20"/>
<feature type="region of interest" description="Disordered" evidence="1">
    <location>
        <begin position="1"/>
        <end position="45"/>
    </location>
</feature>